<comment type="caution">
    <text evidence="4">The sequence shown here is derived from an EMBL/GenBank/DDBJ whole genome shotgun (WGS) entry which is preliminary data.</text>
</comment>
<dbReference type="PROSITE" id="PS01186">
    <property type="entry name" value="EGF_2"/>
    <property type="match status" value="1"/>
</dbReference>
<keyword evidence="5" id="KW-1185">Reference proteome</keyword>
<name>A0AAV7BMI8_ENGPU</name>
<evidence type="ECO:0000256" key="1">
    <source>
        <dbReference type="SAM" id="SignalP"/>
    </source>
</evidence>
<dbReference type="InterPro" id="IPR002049">
    <property type="entry name" value="LE_dom"/>
</dbReference>
<feature type="chain" id="PRO_5043709093" description="EGF-like domain-containing protein" evidence="1">
    <location>
        <begin position="21"/>
        <end position="81"/>
    </location>
</feature>
<gene>
    <name evidence="4" type="ORF">GDO81_008880</name>
</gene>
<dbReference type="EMBL" id="WNYA01000004">
    <property type="protein sequence ID" value="KAG8573853.1"/>
    <property type="molecule type" value="Genomic_DNA"/>
</dbReference>
<dbReference type="Proteomes" id="UP000824782">
    <property type="component" value="Unassembled WGS sequence"/>
</dbReference>
<feature type="signal peptide" evidence="1">
    <location>
        <begin position="1"/>
        <end position="20"/>
    </location>
</feature>
<accession>A0AAV7BMI8</accession>
<dbReference type="AlphaFoldDB" id="A0AAV7BMI8"/>
<evidence type="ECO:0000313" key="4">
    <source>
        <dbReference type="EMBL" id="KAG8573853.1"/>
    </source>
</evidence>
<dbReference type="InterPro" id="IPR000742">
    <property type="entry name" value="EGF"/>
</dbReference>
<feature type="domain" description="EGF-like" evidence="2 3">
    <location>
        <begin position="67"/>
        <end position="78"/>
    </location>
</feature>
<sequence length="81" mass="8505">MRTLWWYPVAIFVVTSPVTGLECLNGGTLIGIKCECLPDFIGPQCEEVVARPGECPPVGGTLIDGVCVCKPGFYGPACAST</sequence>
<protein>
    <recommendedName>
        <fullName evidence="2 3">EGF-like domain-containing protein</fullName>
    </recommendedName>
</protein>
<dbReference type="PROSITE" id="PS00022">
    <property type="entry name" value="EGF_1"/>
    <property type="match status" value="1"/>
</dbReference>
<evidence type="ECO:0000313" key="5">
    <source>
        <dbReference type="Proteomes" id="UP000824782"/>
    </source>
</evidence>
<keyword evidence="1" id="KW-0732">Signal</keyword>
<dbReference type="Gene3D" id="2.10.25.10">
    <property type="entry name" value="Laminin"/>
    <property type="match status" value="2"/>
</dbReference>
<proteinExistence type="predicted"/>
<evidence type="ECO:0000259" key="3">
    <source>
        <dbReference type="PROSITE" id="PS01186"/>
    </source>
</evidence>
<dbReference type="Pfam" id="PF00053">
    <property type="entry name" value="EGF_laminin"/>
    <property type="match status" value="1"/>
</dbReference>
<evidence type="ECO:0000259" key="2">
    <source>
        <dbReference type="PROSITE" id="PS00022"/>
    </source>
</evidence>
<organism evidence="4 5">
    <name type="scientific">Engystomops pustulosus</name>
    <name type="common">Tungara frog</name>
    <name type="synonym">Physalaemus pustulosus</name>
    <dbReference type="NCBI Taxonomy" id="76066"/>
    <lineage>
        <taxon>Eukaryota</taxon>
        <taxon>Metazoa</taxon>
        <taxon>Chordata</taxon>
        <taxon>Craniata</taxon>
        <taxon>Vertebrata</taxon>
        <taxon>Euteleostomi</taxon>
        <taxon>Amphibia</taxon>
        <taxon>Batrachia</taxon>
        <taxon>Anura</taxon>
        <taxon>Neobatrachia</taxon>
        <taxon>Hyloidea</taxon>
        <taxon>Leptodactylidae</taxon>
        <taxon>Leiuperinae</taxon>
        <taxon>Engystomops</taxon>
    </lineage>
</organism>
<reference evidence="4" key="1">
    <citation type="thesis" date="2020" institute="ProQuest LLC" country="789 East Eisenhower Parkway, Ann Arbor, MI, USA">
        <title>Comparative Genomics and Chromosome Evolution.</title>
        <authorList>
            <person name="Mudd A.B."/>
        </authorList>
    </citation>
    <scope>NUCLEOTIDE SEQUENCE</scope>
    <source>
        <strain evidence="4">237g6f4</strain>
        <tissue evidence="4">Blood</tissue>
    </source>
</reference>